<evidence type="ECO:0000313" key="2">
    <source>
        <dbReference type="Proteomes" id="UP001519460"/>
    </source>
</evidence>
<keyword evidence="2" id="KW-1185">Reference proteome</keyword>
<evidence type="ECO:0000313" key="1">
    <source>
        <dbReference type="EMBL" id="KAK7497029.1"/>
    </source>
</evidence>
<reference evidence="1 2" key="1">
    <citation type="journal article" date="2023" name="Sci. Data">
        <title>Genome assembly of the Korean intertidal mud-creeper Batillaria attramentaria.</title>
        <authorList>
            <person name="Patra A.K."/>
            <person name="Ho P.T."/>
            <person name="Jun S."/>
            <person name="Lee S.J."/>
            <person name="Kim Y."/>
            <person name="Won Y.J."/>
        </authorList>
    </citation>
    <scope>NUCLEOTIDE SEQUENCE [LARGE SCALE GENOMIC DNA]</scope>
    <source>
        <strain evidence="1">Wonlab-2016</strain>
    </source>
</reference>
<gene>
    <name evidence="1" type="ORF">BaRGS_00011765</name>
</gene>
<protein>
    <submittedName>
        <fullName evidence="1">Uncharacterized protein</fullName>
    </submittedName>
</protein>
<dbReference type="AlphaFoldDB" id="A0ABD0LC62"/>
<organism evidence="1 2">
    <name type="scientific">Batillaria attramentaria</name>
    <dbReference type="NCBI Taxonomy" id="370345"/>
    <lineage>
        <taxon>Eukaryota</taxon>
        <taxon>Metazoa</taxon>
        <taxon>Spiralia</taxon>
        <taxon>Lophotrochozoa</taxon>
        <taxon>Mollusca</taxon>
        <taxon>Gastropoda</taxon>
        <taxon>Caenogastropoda</taxon>
        <taxon>Sorbeoconcha</taxon>
        <taxon>Cerithioidea</taxon>
        <taxon>Batillariidae</taxon>
        <taxon>Batillaria</taxon>
    </lineage>
</organism>
<dbReference type="EMBL" id="JACVVK020000062">
    <property type="protein sequence ID" value="KAK7497029.1"/>
    <property type="molecule type" value="Genomic_DNA"/>
</dbReference>
<dbReference type="Proteomes" id="UP001519460">
    <property type="component" value="Unassembled WGS sequence"/>
</dbReference>
<comment type="caution">
    <text evidence="1">The sequence shown here is derived from an EMBL/GenBank/DDBJ whole genome shotgun (WGS) entry which is preliminary data.</text>
</comment>
<proteinExistence type="predicted"/>
<name>A0ABD0LC62_9CAEN</name>
<accession>A0ABD0LC62</accession>
<sequence length="187" mass="21464">MIPGSHDDYRQLVLNPDARKDQSDVMKKQAATAYHLLVDAERAWRELRGRNIITEEEYTSYDVSMVCRGAGEITKPFHEVNSPVLQSGLSLEFHDQLFHPDPFSTSWYALQGQGGESIPYGEYLTMIYRAMSSVSIHGNLSCKRSEEEKQAIVGQYYEIFRQCVADVHPDSYDNHWIISRLVARKTM</sequence>